<dbReference type="AlphaFoldDB" id="A0A1X6MSY5"/>
<dbReference type="GeneID" id="36327109"/>
<dbReference type="Proteomes" id="UP000194127">
    <property type="component" value="Unassembled WGS sequence"/>
</dbReference>
<protein>
    <submittedName>
        <fullName evidence="1">Uncharacterized protein</fullName>
    </submittedName>
</protein>
<accession>A0A1X6MSY5</accession>
<proteinExistence type="predicted"/>
<sequence length="58" mass="6999">MDTLERARDSFYAIAMISMHQKLYQYARENAEMHQKLEQYARASLEMHQKTIDAIHRQ</sequence>
<organism evidence="1 2">
    <name type="scientific">Postia placenta MAD-698-R-SB12</name>
    <dbReference type="NCBI Taxonomy" id="670580"/>
    <lineage>
        <taxon>Eukaryota</taxon>
        <taxon>Fungi</taxon>
        <taxon>Dikarya</taxon>
        <taxon>Basidiomycota</taxon>
        <taxon>Agaricomycotina</taxon>
        <taxon>Agaricomycetes</taxon>
        <taxon>Polyporales</taxon>
        <taxon>Adustoporiaceae</taxon>
        <taxon>Rhodonia</taxon>
    </lineage>
</organism>
<dbReference type="RefSeq" id="XP_024336282.1">
    <property type="nucleotide sequence ID" value="XM_024482159.1"/>
</dbReference>
<evidence type="ECO:0000313" key="2">
    <source>
        <dbReference type="Proteomes" id="UP000194127"/>
    </source>
</evidence>
<name>A0A1X6MSY5_9APHY</name>
<keyword evidence="2" id="KW-1185">Reference proteome</keyword>
<gene>
    <name evidence="1" type="ORF">POSPLADRAFT_1067227</name>
</gene>
<dbReference type="EMBL" id="KZ110602">
    <property type="protein sequence ID" value="OSX59488.1"/>
    <property type="molecule type" value="Genomic_DNA"/>
</dbReference>
<reference evidence="1 2" key="1">
    <citation type="submission" date="2017-04" db="EMBL/GenBank/DDBJ databases">
        <title>Genome Sequence of the Model Brown-Rot Fungus Postia placenta SB12.</title>
        <authorList>
            <consortium name="DOE Joint Genome Institute"/>
            <person name="Gaskell J."/>
            <person name="Kersten P."/>
            <person name="Larrondo L.F."/>
            <person name="Canessa P."/>
            <person name="Martinez D."/>
            <person name="Hibbett D."/>
            <person name="Schmoll M."/>
            <person name="Kubicek C.P."/>
            <person name="Martinez A.T."/>
            <person name="Yadav J."/>
            <person name="Master E."/>
            <person name="Magnuson J.K."/>
            <person name="James T."/>
            <person name="Yaver D."/>
            <person name="Berka R."/>
            <person name="Labutti K."/>
            <person name="Lipzen A."/>
            <person name="Aerts A."/>
            <person name="Barry K."/>
            <person name="Henrissat B."/>
            <person name="Blanchette R."/>
            <person name="Grigoriev I."/>
            <person name="Cullen D."/>
        </authorList>
    </citation>
    <scope>NUCLEOTIDE SEQUENCE [LARGE SCALE GENOMIC DNA]</scope>
    <source>
        <strain evidence="1 2">MAD-698-R-SB12</strain>
    </source>
</reference>
<evidence type="ECO:0000313" key="1">
    <source>
        <dbReference type="EMBL" id="OSX59488.1"/>
    </source>
</evidence>